<dbReference type="Gene3D" id="1.10.10.60">
    <property type="entry name" value="Homeodomain-like"/>
    <property type="match status" value="2"/>
</dbReference>
<feature type="domain" description="HTH myb-type" evidence="8">
    <location>
        <begin position="9"/>
        <end position="61"/>
    </location>
</feature>
<feature type="domain" description="Myb-like" evidence="7">
    <location>
        <begin position="9"/>
        <end position="61"/>
    </location>
</feature>
<dbReference type="Proteomes" id="UP000515151">
    <property type="component" value="Chromosome 6"/>
</dbReference>
<organism evidence="9 10">
    <name type="scientific">Punica granatum</name>
    <name type="common">Pomegranate</name>
    <dbReference type="NCBI Taxonomy" id="22663"/>
    <lineage>
        <taxon>Eukaryota</taxon>
        <taxon>Viridiplantae</taxon>
        <taxon>Streptophyta</taxon>
        <taxon>Embryophyta</taxon>
        <taxon>Tracheophyta</taxon>
        <taxon>Spermatophyta</taxon>
        <taxon>Magnoliopsida</taxon>
        <taxon>eudicotyledons</taxon>
        <taxon>Gunneridae</taxon>
        <taxon>Pentapetalae</taxon>
        <taxon>rosids</taxon>
        <taxon>malvids</taxon>
        <taxon>Myrtales</taxon>
        <taxon>Lythraceae</taxon>
        <taxon>Punica</taxon>
    </lineage>
</organism>
<dbReference type="EMBL" id="MTKT01001090">
    <property type="protein sequence ID" value="OWM86087.1"/>
    <property type="molecule type" value="Genomic_DNA"/>
</dbReference>
<evidence type="ECO:0000313" key="10">
    <source>
        <dbReference type="Proteomes" id="UP000197138"/>
    </source>
</evidence>
<feature type="domain" description="Myb-like" evidence="7">
    <location>
        <begin position="62"/>
        <end position="112"/>
    </location>
</feature>
<dbReference type="GO" id="GO:0003677">
    <property type="term" value="F:DNA binding"/>
    <property type="evidence" value="ECO:0007669"/>
    <property type="project" value="UniProtKB-KW"/>
</dbReference>
<evidence type="ECO:0000256" key="1">
    <source>
        <dbReference type="ARBA" id="ARBA00004123"/>
    </source>
</evidence>
<evidence type="ECO:0000313" key="9">
    <source>
        <dbReference type="EMBL" id="OWM86087.1"/>
    </source>
</evidence>
<evidence type="ECO:0000259" key="7">
    <source>
        <dbReference type="PROSITE" id="PS50090"/>
    </source>
</evidence>
<dbReference type="Pfam" id="PF00249">
    <property type="entry name" value="Myb_DNA-binding"/>
    <property type="match status" value="2"/>
</dbReference>
<dbReference type="SUPFAM" id="SSF46689">
    <property type="entry name" value="Homeodomain-like"/>
    <property type="match status" value="1"/>
</dbReference>
<proteinExistence type="predicted"/>
<feature type="compositionally biased region" description="Basic and acidic residues" evidence="6">
    <location>
        <begin position="177"/>
        <end position="197"/>
    </location>
</feature>
<keyword evidence="5" id="KW-0539">Nucleus</keyword>
<dbReference type="AlphaFoldDB" id="A0A218XM69"/>
<dbReference type="FunFam" id="1.10.10.60:FF:000121">
    <property type="entry name" value="Myb transcription factor"/>
    <property type="match status" value="1"/>
</dbReference>
<dbReference type="PANTHER" id="PTHR47999">
    <property type="entry name" value="TRANSCRIPTION FACTOR MYB8-RELATED-RELATED"/>
    <property type="match status" value="1"/>
</dbReference>
<dbReference type="GO" id="GO:0005634">
    <property type="term" value="C:nucleus"/>
    <property type="evidence" value="ECO:0007669"/>
    <property type="project" value="UniProtKB-SubCell"/>
</dbReference>
<feature type="domain" description="HTH myb-type" evidence="8">
    <location>
        <begin position="62"/>
        <end position="116"/>
    </location>
</feature>
<reference evidence="10" key="1">
    <citation type="journal article" date="2017" name="Plant J.">
        <title>The pomegranate (Punica granatum L.) genome and the genomics of punicalagin biosynthesis.</title>
        <authorList>
            <person name="Qin G."/>
            <person name="Xu C."/>
            <person name="Ming R."/>
            <person name="Tang H."/>
            <person name="Guyot R."/>
            <person name="Kramer E.M."/>
            <person name="Hu Y."/>
            <person name="Yi X."/>
            <person name="Qi Y."/>
            <person name="Xu X."/>
            <person name="Gao Z."/>
            <person name="Pan H."/>
            <person name="Jian J."/>
            <person name="Tian Y."/>
            <person name="Yue Z."/>
            <person name="Xu Y."/>
        </authorList>
    </citation>
    <scope>NUCLEOTIDE SEQUENCE [LARGE SCALE GENOMIC DNA]</scope>
    <source>
        <strain evidence="10">cv. Dabenzi</strain>
    </source>
</reference>
<reference evidence="12" key="4">
    <citation type="submission" date="2025-04" db="UniProtKB">
        <authorList>
            <consortium name="RefSeq"/>
        </authorList>
    </citation>
    <scope>IDENTIFICATION</scope>
    <source>
        <tissue evidence="12">Leaf</tissue>
    </source>
</reference>
<dbReference type="InterPro" id="IPR017930">
    <property type="entry name" value="Myb_dom"/>
</dbReference>
<dbReference type="PROSITE" id="PS50090">
    <property type="entry name" value="MYB_LIKE"/>
    <property type="match status" value="2"/>
</dbReference>
<dbReference type="PANTHER" id="PTHR47999:SF6">
    <property type="entry name" value="MYB-RELATED PROTEIN P"/>
    <property type="match status" value="1"/>
</dbReference>
<protein>
    <submittedName>
        <fullName evidence="12">Transcription factor MYB11-like</fullName>
    </submittedName>
</protein>
<dbReference type="RefSeq" id="XP_031399664.1">
    <property type="nucleotide sequence ID" value="XM_031543804.1"/>
</dbReference>
<evidence type="ECO:0000256" key="3">
    <source>
        <dbReference type="ARBA" id="ARBA00023125"/>
    </source>
</evidence>
<feature type="region of interest" description="Disordered" evidence="6">
    <location>
        <begin position="135"/>
        <end position="235"/>
    </location>
</feature>
<keyword evidence="4" id="KW-0804">Transcription</keyword>
<name>A0A218XM69_PUNGR</name>
<dbReference type="InterPro" id="IPR001005">
    <property type="entry name" value="SANT/Myb"/>
</dbReference>
<comment type="subcellular location">
    <subcellularLocation>
        <location evidence="1">Nucleus</location>
    </subcellularLocation>
</comment>
<evidence type="ECO:0000259" key="8">
    <source>
        <dbReference type="PROSITE" id="PS51294"/>
    </source>
</evidence>
<evidence type="ECO:0000256" key="5">
    <source>
        <dbReference type="ARBA" id="ARBA00023242"/>
    </source>
</evidence>
<feature type="compositionally biased region" description="Polar residues" evidence="6">
    <location>
        <begin position="156"/>
        <end position="165"/>
    </location>
</feature>
<dbReference type="InterPro" id="IPR015495">
    <property type="entry name" value="Myb_TF_plants"/>
</dbReference>
<feature type="compositionally biased region" description="Polar residues" evidence="6">
    <location>
        <begin position="213"/>
        <end position="225"/>
    </location>
</feature>
<dbReference type="OrthoDB" id="2143914at2759"/>
<evidence type="ECO:0000256" key="6">
    <source>
        <dbReference type="SAM" id="MobiDB-lite"/>
    </source>
</evidence>
<keyword evidence="2" id="KW-0805">Transcription regulation</keyword>
<sequence length="395" mass="43714">MGRTPCCEKVGLKRGRWMAEEDEILTNYIQAHGEGSWRSLPKNAGLLRCGKSCRLRWVNYLKTDLKRGNISSEEEKIIINLHASLGNRWSLIANQLPGRTDNEIKNYWNSHLSRKVDTFRRPPAPDPTLQAIMERAKAGLNPSKKKGGRTSGGEGKSNNHTNHASQKGVGISSRGNRPSDDNKRESRISDPSKEGKRVTLPTPSLGSEIGSMSGESNNNSTLSYENGTGGSSNSITGDSMMCLRVEDSPEVLGPFEGIDGDMLSSINEILDSNGLLMESFATRKEDVFNFYNAPASPTSYTISTAGNGEARNNVSSSNVSAAFNSSFDDIESISNWDWEDLVQGNDKGVAERNDCQELFSWLWEGDNDMNQYERDNMGLLMDFEKQNDMGSWLIF</sequence>
<evidence type="ECO:0000256" key="4">
    <source>
        <dbReference type="ARBA" id="ARBA00023163"/>
    </source>
</evidence>
<dbReference type="SMART" id="SM00717">
    <property type="entry name" value="SANT"/>
    <property type="match status" value="2"/>
</dbReference>
<dbReference type="CDD" id="cd00167">
    <property type="entry name" value="SANT"/>
    <property type="match status" value="2"/>
</dbReference>
<keyword evidence="3" id="KW-0238">DNA-binding</keyword>
<dbReference type="InterPro" id="IPR009057">
    <property type="entry name" value="Homeodomain-like_sf"/>
</dbReference>
<evidence type="ECO:0000256" key="2">
    <source>
        <dbReference type="ARBA" id="ARBA00023015"/>
    </source>
</evidence>
<reference evidence="11" key="3">
    <citation type="journal article" date="2020" name="Plant Biotechnol. J.">
        <title>The pomegranate (Punica granatum L.) draft genome dissects genetic divergence between soft- and hard-seeded cultivars.</title>
        <authorList>
            <person name="Luo X."/>
            <person name="Li H."/>
            <person name="Wu Z."/>
            <person name="Yao W."/>
            <person name="Zhao P."/>
            <person name="Cao D."/>
            <person name="Yu H."/>
            <person name="Li K."/>
            <person name="Poudel K."/>
            <person name="Zhao D."/>
            <person name="Zhang F."/>
            <person name="Xia X."/>
            <person name="Chen L."/>
            <person name="Wang Q."/>
            <person name="Jing D."/>
            <person name="Cao S."/>
        </authorList>
    </citation>
    <scope>NUCLEOTIDE SEQUENCE [LARGE SCALE GENOMIC DNA]</scope>
</reference>
<reference evidence="9" key="2">
    <citation type="submission" date="2017-06" db="EMBL/GenBank/DDBJ databases">
        <title>The pomegranate genome and the genomics of punicalagin biosynthesis.</title>
        <authorList>
            <person name="Xu C."/>
        </authorList>
    </citation>
    <scope>NUCLEOTIDE SEQUENCE [LARGE SCALE GENOMIC DNA]</scope>
    <source>
        <tissue evidence="9">Fresh leaf</tissue>
    </source>
</reference>
<dbReference type="Proteomes" id="UP000197138">
    <property type="component" value="Unassembled WGS sequence"/>
</dbReference>
<evidence type="ECO:0000313" key="11">
    <source>
        <dbReference type="Proteomes" id="UP000515151"/>
    </source>
</evidence>
<accession>A0A218XM69</accession>
<dbReference type="GeneID" id="116210016"/>
<evidence type="ECO:0000313" key="12">
    <source>
        <dbReference type="RefSeq" id="XP_031399664.1"/>
    </source>
</evidence>
<dbReference type="PROSITE" id="PS51294">
    <property type="entry name" value="HTH_MYB"/>
    <property type="match status" value="2"/>
</dbReference>
<gene>
    <name evidence="12" type="primary">LOC116210016</name>
    <name evidence="9" type="ORF">CDL15_Pgr010911</name>
</gene>
<keyword evidence="11" id="KW-1185">Reference proteome</keyword>